<dbReference type="InterPro" id="IPR057326">
    <property type="entry name" value="KR_dom"/>
</dbReference>
<evidence type="ECO:0000259" key="4">
    <source>
        <dbReference type="SMART" id="SM00822"/>
    </source>
</evidence>
<keyword evidence="2" id="KW-0560">Oxidoreductase</keyword>
<dbReference type="PRINTS" id="PR00081">
    <property type="entry name" value="GDHRDH"/>
</dbReference>
<protein>
    <submittedName>
        <fullName evidence="5">SDR family oxidoreductase</fullName>
    </submittedName>
</protein>
<accession>A0A932HWR1</accession>
<reference evidence="5" key="1">
    <citation type="submission" date="2020-07" db="EMBL/GenBank/DDBJ databases">
        <title>Huge and variable diversity of episymbiotic CPR bacteria and DPANN archaea in groundwater ecosystems.</title>
        <authorList>
            <person name="He C.Y."/>
            <person name="Keren R."/>
            <person name="Whittaker M."/>
            <person name="Farag I.F."/>
            <person name="Doudna J."/>
            <person name="Cate J.H.D."/>
            <person name="Banfield J.F."/>
        </authorList>
    </citation>
    <scope>NUCLEOTIDE SEQUENCE</scope>
    <source>
        <strain evidence="5">NC_groundwater_763_Ag_S-0.2um_68_21</strain>
    </source>
</reference>
<dbReference type="Proteomes" id="UP000782312">
    <property type="component" value="Unassembled WGS sequence"/>
</dbReference>
<sequence>MKLKDKVAIVTGGSQGIGEAICRRFAKEGAKVAVVNARNPKRGQAVAKSIAEDGGRARAYRCDVSKKAHVRDLVQKVTKDLGPVDIVVGNAGVMINKPMEDYSEKDWDLTLSVNLKGNFLLAQAVVPRMKKHRSGKIIFISSIAGTHAFPNALPYCASKGGVHMLTRALAAEIAKFGINVNSISPGNTATPLNRHLQDDPEFVKLMASYTPTGRAYISTAEMAGAAVFLASDDASAVHGHDLVVDDGWCAM</sequence>
<dbReference type="FunFam" id="3.40.50.720:FF:000084">
    <property type="entry name" value="Short-chain dehydrogenase reductase"/>
    <property type="match status" value="1"/>
</dbReference>
<comment type="similarity">
    <text evidence="1 3">Belongs to the short-chain dehydrogenases/reductases (SDR) family.</text>
</comment>
<evidence type="ECO:0000256" key="1">
    <source>
        <dbReference type="ARBA" id="ARBA00006484"/>
    </source>
</evidence>
<dbReference type="SUPFAM" id="SSF51735">
    <property type="entry name" value="NAD(P)-binding Rossmann-fold domains"/>
    <property type="match status" value="1"/>
</dbReference>
<evidence type="ECO:0000313" key="6">
    <source>
        <dbReference type="Proteomes" id="UP000782312"/>
    </source>
</evidence>
<dbReference type="EMBL" id="JACPUR010000013">
    <property type="protein sequence ID" value="MBI3126976.1"/>
    <property type="molecule type" value="Genomic_DNA"/>
</dbReference>
<dbReference type="GO" id="GO:0006633">
    <property type="term" value="P:fatty acid biosynthetic process"/>
    <property type="evidence" value="ECO:0007669"/>
    <property type="project" value="TreeGrafter"/>
</dbReference>
<gene>
    <name evidence="5" type="ORF">HYZ11_05160</name>
</gene>
<dbReference type="GO" id="GO:0048038">
    <property type="term" value="F:quinone binding"/>
    <property type="evidence" value="ECO:0007669"/>
    <property type="project" value="TreeGrafter"/>
</dbReference>
<dbReference type="InterPro" id="IPR002347">
    <property type="entry name" value="SDR_fam"/>
</dbReference>
<comment type="caution">
    <text evidence="5">The sequence shown here is derived from an EMBL/GenBank/DDBJ whole genome shotgun (WGS) entry which is preliminary data.</text>
</comment>
<feature type="domain" description="Ketoreductase" evidence="4">
    <location>
        <begin position="6"/>
        <end position="186"/>
    </location>
</feature>
<dbReference type="AlphaFoldDB" id="A0A932HWR1"/>
<dbReference type="CDD" id="cd05233">
    <property type="entry name" value="SDR_c"/>
    <property type="match status" value="1"/>
</dbReference>
<dbReference type="Pfam" id="PF00106">
    <property type="entry name" value="adh_short"/>
    <property type="match status" value="1"/>
</dbReference>
<name>A0A932HWR1_UNCTE</name>
<dbReference type="PROSITE" id="PS00061">
    <property type="entry name" value="ADH_SHORT"/>
    <property type="match status" value="1"/>
</dbReference>
<evidence type="ECO:0000256" key="2">
    <source>
        <dbReference type="ARBA" id="ARBA00023002"/>
    </source>
</evidence>
<evidence type="ECO:0000256" key="3">
    <source>
        <dbReference type="RuleBase" id="RU000363"/>
    </source>
</evidence>
<dbReference type="NCBIfam" id="NF005559">
    <property type="entry name" value="PRK07231.1"/>
    <property type="match status" value="1"/>
</dbReference>
<evidence type="ECO:0000313" key="5">
    <source>
        <dbReference type="EMBL" id="MBI3126976.1"/>
    </source>
</evidence>
<organism evidence="5 6">
    <name type="scientific">Tectimicrobiota bacterium</name>
    <dbReference type="NCBI Taxonomy" id="2528274"/>
    <lineage>
        <taxon>Bacteria</taxon>
        <taxon>Pseudomonadati</taxon>
        <taxon>Nitrospinota/Tectimicrobiota group</taxon>
        <taxon>Candidatus Tectimicrobiota</taxon>
    </lineage>
</organism>
<proteinExistence type="inferred from homology"/>
<dbReference type="InterPro" id="IPR020904">
    <property type="entry name" value="Sc_DH/Rdtase_CS"/>
</dbReference>
<dbReference type="Gene3D" id="3.40.50.720">
    <property type="entry name" value="NAD(P)-binding Rossmann-like Domain"/>
    <property type="match status" value="1"/>
</dbReference>
<dbReference type="InterPro" id="IPR036291">
    <property type="entry name" value="NAD(P)-bd_dom_sf"/>
</dbReference>
<dbReference type="PANTHER" id="PTHR42760">
    <property type="entry name" value="SHORT-CHAIN DEHYDROGENASES/REDUCTASES FAMILY MEMBER"/>
    <property type="match status" value="1"/>
</dbReference>
<dbReference type="PRINTS" id="PR00080">
    <property type="entry name" value="SDRFAMILY"/>
</dbReference>
<dbReference type="SMART" id="SM00822">
    <property type="entry name" value="PKS_KR"/>
    <property type="match status" value="1"/>
</dbReference>
<dbReference type="PANTHER" id="PTHR42760:SF133">
    <property type="entry name" value="3-OXOACYL-[ACYL-CARRIER-PROTEIN] REDUCTASE"/>
    <property type="match status" value="1"/>
</dbReference>
<dbReference type="GO" id="GO:0016616">
    <property type="term" value="F:oxidoreductase activity, acting on the CH-OH group of donors, NAD or NADP as acceptor"/>
    <property type="evidence" value="ECO:0007669"/>
    <property type="project" value="TreeGrafter"/>
</dbReference>